<evidence type="ECO:0000313" key="1">
    <source>
        <dbReference type="EMBL" id="MDQ2584174.1"/>
    </source>
</evidence>
<evidence type="ECO:0000313" key="2">
    <source>
        <dbReference type="Proteomes" id="UP001225605"/>
    </source>
</evidence>
<protein>
    <submittedName>
        <fullName evidence="1">Uncharacterized protein</fullName>
    </submittedName>
</protein>
<accession>A0ABU0WYM0</accession>
<dbReference type="RefSeq" id="WP_306745296.1">
    <property type="nucleotide sequence ID" value="NZ_NSDM01000003.1"/>
</dbReference>
<name>A0ABU0WYM0_9PSEU</name>
<reference evidence="1 2" key="1">
    <citation type="submission" date="2017-06" db="EMBL/GenBank/DDBJ databases">
        <title>Cultured bacterium strain Saccharothrix yanglingensis Hhs.015.</title>
        <authorList>
            <person name="Xia Y."/>
        </authorList>
    </citation>
    <scope>NUCLEOTIDE SEQUENCE [LARGE SCALE GENOMIC DNA]</scope>
    <source>
        <strain evidence="1 2">Hhs.015</strain>
    </source>
</reference>
<proteinExistence type="predicted"/>
<sequence>MRVRLDPRQWPGRVIPETDAEIDTAVEAFCLRATWPDANRAALRGVVEPWFHEGWSVDALLAAVDRRPDGTRQGSPRSRDQVAHDFLRARLRSWWQGGARRARPPVAGMTLGAWWRINRRNARLTQPRPARQLSAAGTLAREQSRERVRARLKDPVERSRELARRRQEVLDSLLVPGQKAPTFEDSRKLLADIQVPAHPVCSRCGCKQGSMPKPKAA</sequence>
<keyword evidence="2" id="KW-1185">Reference proteome</keyword>
<organism evidence="1 2">
    <name type="scientific">Saccharothrix yanglingensis</name>
    <dbReference type="NCBI Taxonomy" id="659496"/>
    <lineage>
        <taxon>Bacteria</taxon>
        <taxon>Bacillati</taxon>
        <taxon>Actinomycetota</taxon>
        <taxon>Actinomycetes</taxon>
        <taxon>Pseudonocardiales</taxon>
        <taxon>Pseudonocardiaceae</taxon>
        <taxon>Saccharothrix</taxon>
    </lineage>
</organism>
<dbReference type="Proteomes" id="UP001225605">
    <property type="component" value="Unassembled WGS sequence"/>
</dbReference>
<comment type="caution">
    <text evidence="1">The sequence shown here is derived from an EMBL/GenBank/DDBJ whole genome shotgun (WGS) entry which is preliminary data.</text>
</comment>
<dbReference type="EMBL" id="NSDM01000003">
    <property type="protein sequence ID" value="MDQ2584174.1"/>
    <property type="molecule type" value="Genomic_DNA"/>
</dbReference>
<gene>
    <name evidence="1" type="ORF">CKY47_09305</name>
</gene>